<name>A0A521C0H7_9RHOB</name>
<dbReference type="Proteomes" id="UP000316030">
    <property type="component" value="Unassembled WGS sequence"/>
</dbReference>
<dbReference type="PANTHER" id="PTHR24321">
    <property type="entry name" value="DEHYDROGENASES, SHORT CHAIN"/>
    <property type="match status" value="1"/>
</dbReference>
<evidence type="ECO:0000256" key="1">
    <source>
        <dbReference type="ARBA" id="ARBA00006484"/>
    </source>
</evidence>
<dbReference type="RefSeq" id="WP_142492512.1">
    <property type="nucleotide sequence ID" value="NZ_FXTO01000005.1"/>
</dbReference>
<organism evidence="3 4">
    <name type="scientific">Thalassovita litoralis</name>
    <dbReference type="NCBI Taxonomy" id="1010611"/>
    <lineage>
        <taxon>Bacteria</taxon>
        <taxon>Pseudomonadati</taxon>
        <taxon>Pseudomonadota</taxon>
        <taxon>Alphaproteobacteria</taxon>
        <taxon>Rhodobacterales</taxon>
        <taxon>Roseobacteraceae</taxon>
        <taxon>Thalassovita</taxon>
    </lineage>
</organism>
<dbReference type="PANTHER" id="PTHR24321:SF15">
    <property type="entry name" value="OXIDOREDUCTASE UCPA"/>
    <property type="match status" value="1"/>
</dbReference>
<dbReference type="OrthoDB" id="7745792at2"/>
<keyword evidence="2" id="KW-0560">Oxidoreductase</keyword>
<dbReference type="InterPro" id="IPR036291">
    <property type="entry name" value="NAD(P)-bd_dom_sf"/>
</dbReference>
<evidence type="ECO:0000313" key="3">
    <source>
        <dbReference type="EMBL" id="SMO52947.1"/>
    </source>
</evidence>
<evidence type="ECO:0000313" key="4">
    <source>
        <dbReference type="Proteomes" id="UP000316030"/>
    </source>
</evidence>
<dbReference type="FunFam" id="3.40.50.720:FF:000084">
    <property type="entry name" value="Short-chain dehydrogenase reductase"/>
    <property type="match status" value="1"/>
</dbReference>
<dbReference type="CDD" id="cd05233">
    <property type="entry name" value="SDR_c"/>
    <property type="match status" value="1"/>
</dbReference>
<dbReference type="GO" id="GO:0016491">
    <property type="term" value="F:oxidoreductase activity"/>
    <property type="evidence" value="ECO:0007669"/>
    <property type="project" value="UniProtKB-KW"/>
</dbReference>
<dbReference type="PRINTS" id="PR00081">
    <property type="entry name" value="GDHRDH"/>
</dbReference>
<sequence length="265" mass="27302">MTNRLQGKRVAVIGAGSVGPGWGNGKAAAALFAREGAQVLCVDRNPDAARETAQIITDEGGTAFAFAGDMTDPDSARAMAQAAQDHMGGLDVLHFNIGISTPGGIETTAFTDWQKVFAVNLDAAFHCTQAALPLLADGGGAIVYISSLAGESNGPYRYVGYEASKAALQRLSKSVAIEYAARGVRANCILPGMIDTPHAASFIGPDVDAQELARARAAKVPMKRQGTAWDVAEAALFLASDAAGFITGVDLRVDGGMGTQFGSPA</sequence>
<dbReference type="PRINTS" id="PR00080">
    <property type="entry name" value="SDRFAMILY"/>
</dbReference>
<comment type="similarity">
    <text evidence="1">Belongs to the short-chain dehydrogenases/reductases (SDR) family.</text>
</comment>
<dbReference type="InterPro" id="IPR002347">
    <property type="entry name" value="SDR_fam"/>
</dbReference>
<dbReference type="AlphaFoldDB" id="A0A521C0H7"/>
<gene>
    <name evidence="3" type="ORF">SAMN06265173_10525</name>
</gene>
<accession>A0A521C0H7</accession>
<reference evidence="3 4" key="1">
    <citation type="submission" date="2017-05" db="EMBL/GenBank/DDBJ databases">
        <authorList>
            <person name="Varghese N."/>
            <person name="Submissions S."/>
        </authorList>
    </citation>
    <scope>NUCLEOTIDE SEQUENCE [LARGE SCALE GENOMIC DNA]</scope>
    <source>
        <strain evidence="3 4">DSM 29506</strain>
    </source>
</reference>
<dbReference type="EMBL" id="FXTO01000005">
    <property type="protein sequence ID" value="SMO52947.1"/>
    <property type="molecule type" value="Genomic_DNA"/>
</dbReference>
<keyword evidence="4" id="KW-1185">Reference proteome</keyword>
<proteinExistence type="inferred from homology"/>
<dbReference type="SUPFAM" id="SSF51735">
    <property type="entry name" value="NAD(P)-binding Rossmann-fold domains"/>
    <property type="match status" value="1"/>
</dbReference>
<dbReference type="Gene3D" id="3.40.50.720">
    <property type="entry name" value="NAD(P)-binding Rossmann-like Domain"/>
    <property type="match status" value="1"/>
</dbReference>
<evidence type="ECO:0000256" key="2">
    <source>
        <dbReference type="ARBA" id="ARBA00023002"/>
    </source>
</evidence>
<dbReference type="Pfam" id="PF13561">
    <property type="entry name" value="adh_short_C2"/>
    <property type="match status" value="1"/>
</dbReference>
<protein>
    <submittedName>
        <fullName evidence="3">NAD(P)-dependent dehydrogenase, short-chain alcohol dehydrogenase family</fullName>
    </submittedName>
</protein>